<keyword evidence="5" id="KW-1185">Reference proteome</keyword>
<dbReference type="PANTHER" id="PTHR11049">
    <property type="entry name" value="ACYL COENZYME A THIOESTER HYDROLASE"/>
    <property type="match status" value="1"/>
</dbReference>
<name>A0A830F3H2_9EURY</name>
<accession>A0A830F3H2</accession>
<dbReference type="InterPro" id="IPR040170">
    <property type="entry name" value="Cytosol_ACT"/>
</dbReference>
<evidence type="ECO:0000256" key="2">
    <source>
        <dbReference type="SAM" id="MobiDB-lite"/>
    </source>
</evidence>
<dbReference type="EMBL" id="BMPG01000002">
    <property type="protein sequence ID" value="GGL59444.1"/>
    <property type="molecule type" value="Genomic_DNA"/>
</dbReference>
<reference evidence="4" key="2">
    <citation type="submission" date="2020-09" db="EMBL/GenBank/DDBJ databases">
        <authorList>
            <person name="Sun Q."/>
            <person name="Ohkuma M."/>
        </authorList>
    </citation>
    <scope>NUCLEOTIDE SEQUENCE</scope>
    <source>
        <strain evidence="4">JCM 19596</strain>
    </source>
</reference>
<dbReference type="InterPro" id="IPR006683">
    <property type="entry name" value="Thioestr_dom"/>
</dbReference>
<feature type="domain" description="HotDog ACOT-type" evidence="3">
    <location>
        <begin position="4"/>
        <end position="116"/>
    </location>
</feature>
<dbReference type="CDD" id="cd03442">
    <property type="entry name" value="BFIT_BACH"/>
    <property type="match status" value="1"/>
</dbReference>
<dbReference type="PANTHER" id="PTHR11049:SF24">
    <property type="entry name" value="CYTOSOLIC ACYL COENZYME A THIOESTER HYDROLASE"/>
    <property type="match status" value="1"/>
</dbReference>
<comment type="caution">
    <text evidence="4">The sequence shown here is derived from an EMBL/GenBank/DDBJ whole genome shotgun (WGS) entry which is preliminary data.</text>
</comment>
<proteinExistence type="predicted"/>
<dbReference type="GO" id="GO:0009062">
    <property type="term" value="P:fatty acid catabolic process"/>
    <property type="evidence" value="ECO:0007669"/>
    <property type="project" value="TreeGrafter"/>
</dbReference>
<feature type="compositionally biased region" description="Basic and acidic residues" evidence="2">
    <location>
        <begin position="137"/>
        <end position="148"/>
    </location>
</feature>
<dbReference type="OrthoDB" id="15030at2157"/>
<dbReference type="GO" id="GO:0006637">
    <property type="term" value="P:acyl-CoA metabolic process"/>
    <property type="evidence" value="ECO:0007669"/>
    <property type="project" value="TreeGrafter"/>
</dbReference>
<organism evidence="4 5">
    <name type="scientific">Halocalculus aciditolerans</name>
    <dbReference type="NCBI Taxonomy" id="1383812"/>
    <lineage>
        <taxon>Archaea</taxon>
        <taxon>Methanobacteriati</taxon>
        <taxon>Methanobacteriota</taxon>
        <taxon>Stenosarchaea group</taxon>
        <taxon>Halobacteria</taxon>
        <taxon>Halobacteriales</taxon>
        <taxon>Halobacteriaceae</taxon>
        <taxon>Halocalculus</taxon>
    </lineage>
</organism>
<dbReference type="Gene3D" id="3.10.129.10">
    <property type="entry name" value="Hotdog Thioesterase"/>
    <property type="match status" value="1"/>
</dbReference>
<sequence length="148" mass="16474">MDVLDTVIENRFMVQPNHANINGTCHGGNVMKWMDEVGAMSAMRFAGQPVVTARMNEVNFKRPVPIGDTAAIEAYVYQAGTTSVRVRLRAYAENPRTGEKRLTTESYFVYVAIDDDGEPNEVPPLTVDSVEGEELREDALTEEPDHVE</sequence>
<evidence type="ECO:0000313" key="5">
    <source>
        <dbReference type="Proteomes" id="UP000607197"/>
    </source>
</evidence>
<dbReference type="GO" id="GO:0052816">
    <property type="term" value="F:long-chain fatty acyl-CoA hydrolase activity"/>
    <property type="evidence" value="ECO:0007669"/>
    <property type="project" value="TreeGrafter"/>
</dbReference>
<dbReference type="AlphaFoldDB" id="A0A830F3H2"/>
<evidence type="ECO:0000259" key="3">
    <source>
        <dbReference type="PROSITE" id="PS51770"/>
    </source>
</evidence>
<dbReference type="InterPro" id="IPR033120">
    <property type="entry name" value="HOTDOG_ACOT"/>
</dbReference>
<dbReference type="GO" id="GO:0005829">
    <property type="term" value="C:cytosol"/>
    <property type="evidence" value="ECO:0007669"/>
    <property type="project" value="TreeGrafter"/>
</dbReference>
<reference evidence="4" key="1">
    <citation type="journal article" date="2014" name="Int. J. Syst. Evol. Microbiol.">
        <title>Complete genome sequence of Corynebacterium casei LMG S-19264T (=DSM 44701T), isolated from a smear-ripened cheese.</title>
        <authorList>
            <consortium name="US DOE Joint Genome Institute (JGI-PGF)"/>
            <person name="Walter F."/>
            <person name="Albersmeier A."/>
            <person name="Kalinowski J."/>
            <person name="Ruckert C."/>
        </authorList>
    </citation>
    <scope>NUCLEOTIDE SEQUENCE</scope>
    <source>
        <strain evidence="4">JCM 19596</strain>
    </source>
</reference>
<dbReference type="RefSeq" id="WP_188977937.1">
    <property type="nucleotide sequence ID" value="NZ_BMPG01000002.1"/>
</dbReference>
<dbReference type="InterPro" id="IPR029069">
    <property type="entry name" value="HotDog_dom_sf"/>
</dbReference>
<dbReference type="Pfam" id="PF03061">
    <property type="entry name" value="4HBT"/>
    <property type="match status" value="1"/>
</dbReference>
<protein>
    <submittedName>
        <fullName evidence="4">Acyl-CoA thioesterase</fullName>
    </submittedName>
</protein>
<dbReference type="SUPFAM" id="SSF54637">
    <property type="entry name" value="Thioesterase/thiol ester dehydrase-isomerase"/>
    <property type="match status" value="1"/>
</dbReference>
<evidence type="ECO:0000313" key="4">
    <source>
        <dbReference type="EMBL" id="GGL59444.1"/>
    </source>
</evidence>
<gene>
    <name evidence="4" type="ORF">GCM10009039_17080</name>
</gene>
<feature type="region of interest" description="Disordered" evidence="2">
    <location>
        <begin position="116"/>
        <end position="148"/>
    </location>
</feature>
<keyword evidence="1" id="KW-0378">Hydrolase</keyword>
<dbReference type="Proteomes" id="UP000607197">
    <property type="component" value="Unassembled WGS sequence"/>
</dbReference>
<dbReference type="PROSITE" id="PS51770">
    <property type="entry name" value="HOTDOG_ACOT"/>
    <property type="match status" value="1"/>
</dbReference>
<evidence type="ECO:0000256" key="1">
    <source>
        <dbReference type="ARBA" id="ARBA00022801"/>
    </source>
</evidence>